<dbReference type="InterPro" id="IPR010809">
    <property type="entry name" value="FliD_C"/>
</dbReference>
<accession>A0ABU1KZ11</accession>
<comment type="caution">
    <text evidence="2">The sequence shown here is derived from an EMBL/GenBank/DDBJ whole genome shotgun (WGS) entry which is preliminary data.</text>
</comment>
<evidence type="ECO:0000259" key="1">
    <source>
        <dbReference type="Pfam" id="PF07195"/>
    </source>
</evidence>
<dbReference type="RefSeq" id="WP_354460193.1">
    <property type="nucleotide sequence ID" value="NZ_JAVDQN010000002.1"/>
</dbReference>
<evidence type="ECO:0000313" key="3">
    <source>
        <dbReference type="Proteomes" id="UP001185254"/>
    </source>
</evidence>
<dbReference type="Proteomes" id="UP001185254">
    <property type="component" value="Unassembled WGS sequence"/>
</dbReference>
<keyword evidence="2" id="KW-0282">Flagellum</keyword>
<protein>
    <submittedName>
        <fullName evidence="2">Flagellar capping protein FliD</fullName>
    </submittedName>
</protein>
<reference evidence="2 3" key="1">
    <citation type="submission" date="2023-07" db="EMBL/GenBank/DDBJ databases">
        <title>Sorghum-associated microbial communities from plants grown in Nebraska, USA.</title>
        <authorList>
            <person name="Schachtman D."/>
        </authorList>
    </citation>
    <scope>NUCLEOTIDE SEQUENCE [LARGE SCALE GENOMIC DNA]</scope>
    <source>
        <strain evidence="2 3">DS1039</strain>
    </source>
</reference>
<organism evidence="2 3">
    <name type="scientific">Paraburkholderia caledonica</name>
    <dbReference type="NCBI Taxonomy" id="134536"/>
    <lineage>
        <taxon>Bacteria</taxon>
        <taxon>Pseudomonadati</taxon>
        <taxon>Pseudomonadota</taxon>
        <taxon>Betaproteobacteria</taxon>
        <taxon>Burkholderiales</taxon>
        <taxon>Burkholderiaceae</taxon>
        <taxon>Paraburkholderia</taxon>
    </lineage>
</organism>
<keyword evidence="2" id="KW-0969">Cilium</keyword>
<feature type="domain" description="Flagellar hook-associated protein 2 C-terminal" evidence="1">
    <location>
        <begin position="7"/>
        <end position="96"/>
    </location>
</feature>
<dbReference type="PANTHER" id="PTHR30288:SF0">
    <property type="entry name" value="FLAGELLAR HOOK-ASSOCIATED PROTEIN 2"/>
    <property type="match status" value="1"/>
</dbReference>
<proteinExistence type="predicted"/>
<sequence>MTRVQSASDAALTIDATPVTSASNSVTDALTDVTLDLTDASVGTTQMVKITSDTDPENEAITDFVTAYNNYVTTANSLSSYDSSAADGSKAGPLLG</sequence>
<gene>
    <name evidence="2" type="ORF">J2776_002901</name>
</gene>
<dbReference type="Pfam" id="PF07195">
    <property type="entry name" value="FliD_C"/>
    <property type="match status" value="1"/>
</dbReference>
<dbReference type="EMBL" id="JAVDQN010000002">
    <property type="protein sequence ID" value="MDR6376201.1"/>
    <property type="molecule type" value="Genomic_DNA"/>
</dbReference>
<evidence type="ECO:0000313" key="2">
    <source>
        <dbReference type="EMBL" id="MDR6376201.1"/>
    </source>
</evidence>
<name>A0ABU1KZ11_9BURK</name>
<dbReference type="InterPro" id="IPR040026">
    <property type="entry name" value="FliD"/>
</dbReference>
<dbReference type="PANTHER" id="PTHR30288">
    <property type="entry name" value="FLAGELLAR CAP/ASSEMBLY PROTEIN FLID"/>
    <property type="match status" value="1"/>
</dbReference>
<keyword evidence="3" id="KW-1185">Reference proteome</keyword>
<keyword evidence="2" id="KW-0966">Cell projection</keyword>